<dbReference type="OrthoDB" id="720490at2759"/>
<gene>
    <name evidence="2" type="ORF">E2562_009607</name>
</gene>
<feature type="non-terminal residue" evidence="2">
    <location>
        <position position="1"/>
    </location>
</feature>
<name>A0A6G1BJU6_9ORYZ</name>
<feature type="transmembrane region" description="Helical" evidence="1">
    <location>
        <begin position="86"/>
        <end position="104"/>
    </location>
</feature>
<evidence type="ECO:0000256" key="1">
    <source>
        <dbReference type="SAM" id="Phobius"/>
    </source>
</evidence>
<organism evidence="2 3">
    <name type="scientific">Oryza meyeriana var. granulata</name>
    <dbReference type="NCBI Taxonomy" id="110450"/>
    <lineage>
        <taxon>Eukaryota</taxon>
        <taxon>Viridiplantae</taxon>
        <taxon>Streptophyta</taxon>
        <taxon>Embryophyta</taxon>
        <taxon>Tracheophyta</taxon>
        <taxon>Spermatophyta</taxon>
        <taxon>Magnoliopsida</taxon>
        <taxon>Liliopsida</taxon>
        <taxon>Poales</taxon>
        <taxon>Poaceae</taxon>
        <taxon>BOP clade</taxon>
        <taxon>Oryzoideae</taxon>
        <taxon>Oryzeae</taxon>
        <taxon>Oryzinae</taxon>
        <taxon>Oryza</taxon>
        <taxon>Oryza meyeriana</taxon>
    </lineage>
</organism>
<dbReference type="EMBL" id="SPHZ02000012">
    <property type="protein sequence ID" value="KAF0888024.1"/>
    <property type="molecule type" value="Genomic_DNA"/>
</dbReference>
<dbReference type="AlphaFoldDB" id="A0A6G1BJU6"/>
<feature type="transmembrane region" description="Helical" evidence="1">
    <location>
        <begin position="20"/>
        <end position="40"/>
    </location>
</feature>
<accession>A0A6G1BJU6</accession>
<protein>
    <submittedName>
        <fullName evidence="2">Uncharacterized protein</fullName>
    </submittedName>
</protein>
<dbReference type="Proteomes" id="UP000479710">
    <property type="component" value="Unassembled WGS sequence"/>
</dbReference>
<comment type="caution">
    <text evidence="2">The sequence shown here is derived from an EMBL/GenBank/DDBJ whole genome shotgun (WGS) entry which is preliminary data.</text>
</comment>
<sequence length="130" mass="15264">ISPSRLIREIRERKDDPNAARFFIMVMTNKLLFLTTNFYVTQKDAYLGNDLARAARIDWSKAVFDRIHDAAFVWHENDQLSKHQTYIAACMPFLVLLYIGNLHLPQDNLVDPMHTPRIQLYTKDMVEQIL</sequence>
<reference evidence="2 3" key="1">
    <citation type="submission" date="2019-11" db="EMBL/GenBank/DDBJ databases">
        <title>Whole genome sequence of Oryza granulata.</title>
        <authorList>
            <person name="Li W."/>
        </authorList>
    </citation>
    <scope>NUCLEOTIDE SEQUENCE [LARGE SCALE GENOMIC DNA]</scope>
    <source>
        <strain evidence="3">cv. Menghai</strain>
        <tissue evidence="2">Leaf</tissue>
    </source>
</reference>
<evidence type="ECO:0000313" key="2">
    <source>
        <dbReference type="EMBL" id="KAF0888024.1"/>
    </source>
</evidence>
<keyword evidence="1" id="KW-0472">Membrane</keyword>
<dbReference type="PANTHER" id="PTHR34835">
    <property type="entry name" value="OS07G0283600 PROTEIN-RELATED"/>
    <property type="match status" value="1"/>
</dbReference>
<evidence type="ECO:0000313" key="3">
    <source>
        <dbReference type="Proteomes" id="UP000479710"/>
    </source>
</evidence>
<keyword evidence="1" id="KW-1133">Transmembrane helix</keyword>
<dbReference type="PANTHER" id="PTHR34835:SF81">
    <property type="entry name" value="OS06G0475900 PROTEIN"/>
    <property type="match status" value="1"/>
</dbReference>
<keyword evidence="1" id="KW-0812">Transmembrane</keyword>
<keyword evidence="3" id="KW-1185">Reference proteome</keyword>
<proteinExistence type="predicted"/>